<sequence>MNIYGVISRQILRLTNSLHASHHRWVRRLAKQVGRLMMLTASALTNHWVVGRSSCRGHTSNGTDGCFKVLTWNHNGIKGKQFLPREKVAATGWQITRAVPKDPKKGIHTKWWEKDMKDNMKNIKSQEDFDKQLSMAGDKFTLAHFFSPSCRACNALHSKVHQFAGMHPGLQFVMINYNEQTKICKRLNVHVLPLFRFYRGAEGRICSFSCTISTIYNFKDALKRHGVQTESCSTKGLGGI</sequence>
<dbReference type="AlphaFoldDB" id="A0A2T7CH40"/>
<dbReference type="PANTHER" id="PTHR43601">
    <property type="entry name" value="THIOREDOXIN, MITOCHONDRIAL"/>
    <property type="match status" value="1"/>
</dbReference>
<gene>
    <name evidence="4" type="ORF">GQ55_9G599600</name>
</gene>
<dbReference type="STRING" id="1504633.A0A2T7CH40"/>
<dbReference type="EMBL" id="CM009757">
    <property type="protein sequence ID" value="PUZ42661.1"/>
    <property type="molecule type" value="Genomic_DNA"/>
</dbReference>
<organism evidence="4 5">
    <name type="scientific">Panicum hallii var. hallii</name>
    <dbReference type="NCBI Taxonomy" id="1504633"/>
    <lineage>
        <taxon>Eukaryota</taxon>
        <taxon>Viridiplantae</taxon>
        <taxon>Streptophyta</taxon>
        <taxon>Embryophyta</taxon>
        <taxon>Tracheophyta</taxon>
        <taxon>Spermatophyta</taxon>
        <taxon>Magnoliopsida</taxon>
        <taxon>Liliopsida</taxon>
        <taxon>Poales</taxon>
        <taxon>Poaceae</taxon>
        <taxon>PACMAD clade</taxon>
        <taxon>Panicoideae</taxon>
        <taxon>Panicodae</taxon>
        <taxon>Paniceae</taxon>
        <taxon>Panicinae</taxon>
        <taxon>Panicum</taxon>
        <taxon>Panicum sect. Panicum</taxon>
    </lineage>
</organism>
<dbReference type="SUPFAM" id="SSF52833">
    <property type="entry name" value="Thioredoxin-like"/>
    <property type="match status" value="1"/>
</dbReference>
<comment type="similarity">
    <text evidence="1">Belongs to the thioredoxin family.</text>
</comment>
<name>A0A2T7CH40_9POAL</name>
<dbReference type="CDD" id="cd02947">
    <property type="entry name" value="TRX_family"/>
    <property type="match status" value="1"/>
</dbReference>
<protein>
    <recommendedName>
        <fullName evidence="3">Thioredoxin domain-containing protein</fullName>
    </recommendedName>
</protein>
<evidence type="ECO:0000256" key="2">
    <source>
        <dbReference type="ARBA" id="ARBA00023284"/>
    </source>
</evidence>
<dbReference type="Gene3D" id="3.40.30.10">
    <property type="entry name" value="Glutaredoxin"/>
    <property type="match status" value="1"/>
</dbReference>
<dbReference type="GO" id="GO:0045454">
    <property type="term" value="P:cell redox homeostasis"/>
    <property type="evidence" value="ECO:0007669"/>
    <property type="project" value="TreeGrafter"/>
</dbReference>
<reference evidence="4 5" key="1">
    <citation type="submission" date="2018-04" db="EMBL/GenBank/DDBJ databases">
        <title>WGS assembly of Panicum hallii var. hallii HAL2.</title>
        <authorList>
            <person name="Lovell J."/>
            <person name="Jenkins J."/>
            <person name="Lowry D."/>
            <person name="Mamidi S."/>
            <person name="Sreedasyam A."/>
            <person name="Weng X."/>
            <person name="Barry K."/>
            <person name="Bonette J."/>
            <person name="Campitelli B."/>
            <person name="Daum C."/>
            <person name="Gordon S."/>
            <person name="Gould B."/>
            <person name="Lipzen A."/>
            <person name="MacQueen A."/>
            <person name="Palacio-Mejia J."/>
            <person name="Plott C."/>
            <person name="Shakirov E."/>
            <person name="Shu S."/>
            <person name="Yoshinaga Y."/>
            <person name="Zane M."/>
            <person name="Rokhsar D."/>
            <person name="Grimwood J."/>
            <person name="Schmutz J."/>
            <person name="Juenger T."/>
        </authorList>
    </citation>
    <scope>NUCLEOTIDE SEQUENCE [LARGE SCALE GENOMIC DNA]</scope>
    <source>
        <strain evidence="5">cv. HAL2</strain>
    </source>
</reference>
<evidence type="ECO:0000259" key="3">
    <source>
        <dbReference type="Pfam" id="PF00085"/>
    </source>
</evidence>
<dbReference type="Proteomes" id="UP000244336">
    <property type="component" value="Chromosome 9"/>
</dbReference>
<dbReference type="PANTHER" id="PTHR43601:SF35">
    <property type="entry name" value="THIOREDOXIN DOMAIN-CONTAINING PROTEIN"/>
    <property type="match status" value="1"/>
</dbReference>
<evidence type="ECO:0000313" key="4">
    <source>
        <dbReference type="EMBL" id="PUZ42661.1"/>
    </source>
</evidence>
<evidence type="ECO:0000313" key="5">
    <source>
        <dbReference type="Proteomes" id="UP000244336"/>
    </source>
</evidence>
<keyword evidence="2" id="KW-0676">Redox-active center</keyword>
<evidence type="ECO:0000256" key="1">
    <source>
        <dbReference type="ARBA" id="ARBA00008987"/>
    </source>
</evidence>
<keyword evidence="5" id="KW-1185">Reference proteome</keyword>
<dbReference type="InterPro" id="IPR036249">
    <property type="entry name" value="Thioredoxin-like_sf"/>
</dbReference>
<feature type="domain" description="Thioredoxin" evidence="3">
    <location>
        <begin position="124"/>
        <end position="202"/>
    </location>
</feature>
<dbReference type="Gramene" id="PUZ42661">
    <property type="protein sequence ID" value="PUZ42661"/>
    <property type="gene ID" value="GQ55_9G599600"/>
</dbReference>
<dbReference type="Pfam" id="PF00085">
    <property type="entry name" value="Thioredoxin"/>
    <property type="match status" value="1"/>
</dbReference>
<proteinExistence type="inferred from homology"/>
<accession>A0A2T7CH40</accession>
<dbReference type="OrthoDB" id="2121326at2759"/>
<dbReference type="GO" id="GO:0009507">
    <property type="term" value="C:chloroplast"/>
    <property type="evidence" value="ECO:0007669"/>
    <property type="project" value="TreeGrafter"/>
</dbReference>
<dbReference type="InterPro" id="IPR013766">
    <property type="entry name" value="Thioredoxin_domain"/>
</dbReference>